<feature type="transmembrane region" description="Helical" evidence="1">
    <location>
        <begin position="67"/>
        <end position="90"/>
    </location>
</feature>
<reference evidence="2" key="1">
    <citation type="journal article" date="2014" name="Int. J. Syst. Evol. Microbiol.">
        <title>Complete genome sequence of Corynebacterium casei LMG S-19264T (=DSM 44701T), isolated from a smear-ripened cheese.</title>
        <authorList>
            <consortium name="US DOE Joint Genome Institute (JGI-PGF)"/>
            <person name="Walter F."/>
            <person name="Albersmeier A."/>
            <person name="Kalinowski J."/>
            <person name="Ruckert C."/>
        </authorList>
    </citation>
    <scope>NUCLEOTIDE SEQUENCE</scope>
    <source>
        <strain evidence="2">KCTC 22164</strain>
    </source>
</reference>
<organism evidence="2 3">
    <name type="scientific">Alteromonas halophila</name>
    <dbReference type="NCBI Taxonomy" id="516698"/>
    <lineage>
        <taxon>Bacteria</taxon>
        <taxon>Pseudomonadati</taxon>
        <taxon>Pseudomonadota</taxon>
        <taxon>Gammaproteobacteria</taxon>
        <taxon>Alteromonadales</taxon>
        <taxon>Alteromonadaceae</taxon>
        <taxon>Alteromonas/Salinimonas group</taxon>
        <taxon>Alteromonas</taxon>
    </lineage>
</organism>
<keyword evidence="1" id="KW-1133">Transmembrane helix</keyword>
<accession>A0A918JHJ4</accession>
<evidence type="ECO:0000256" key="1">
    <source>
        <dbReference type="SAM" id="Phobius"/>
    </source>
</evidence>
<evidence type="ECO:0000313" key="3">
    <source>
        <dbReference type="Proteomes" id="UP000631300"/>
    </source>
</evidence>
<evidence type="ECO:0000313" key="2">
    <source>
        <dbReference type="EMBL" id="GGW80301.1"/>
    </source>
</evidence>
<protein>
    <submittedName>
        <fullName evidence="2">Uncharacterized protein</fullName>
    </submittedName>
</protein>
<keyword evidence="3" id="KW-1185">Reference proteome</keyword>
<gene>
    <name evidence="2" type="ORF">GCM10007391_11490</name>
</gene>
<sequence>MVPYLLTGLAVVVAFIIHWFAPKSFWGATLMSSAVILLLSIAALYIFQASGVLISERTGENVDFSGHLLFITVSIGFFGLLVSVFVGWFLRVMRAP</sequence>
<reference evidence="2" key="2">
    <citation type="submission" date="2020-09" db="EMBL/GenBank/DDBJ databases">
        <authorList>
            <person name="Sun Q."/>
            <person name="Kim S."/>
        </authorList>
    </citation>
    <scope>NUCLEOTIDE SEQUENCE</scope>
    <source>
        <strain evidence="2">KCTC 22164</strain>
    </source>
</reference>
<dbReference type="AlphaFoldDB" id="A0A918JHJ4"/>
<proteinExistence type="predicted"/>
<keyword evidence="1" id="KW-0812">Transmembrane</keyword>
<keyword evidence="1" id="KW-0472">Membrane</keyword>
<feature type="transmembrane region" description="Helical" evidence="1">
    <location>
        <begin position="28"/>
        <end position="47"/>
    </location>
</feature>
<dbReference type="EMBL" id="BMXP01000002">
    <property type="protein sequence ID" value="GGW80301.1"/>
    <property type="molecule type" value="Genomic_DNA"/>
</dbReference>
<name>A0A918JHJ4_9ALTE</name>
<comment type="caution">
    <text evidence="2">The sequence shown here is derived from an EMBL/GenBank/DDBJ whole genome shotgun (WGS) entry which is preliminary data.</text>
</comment>
<dbReference type="RefSeq" id="WP_189404271.1">
    <property type="nucleotide sequence ID" value="NZ_BMXP01000002.1"/>
</dbReference>
<dbReference type="Proteomes" id="UP000631300">
    <property type="component" value="Unassembled WGS sequence"/>
</dbReference>
<feature type="transmembrane region" description="Helical" evidence="1">
    <location>
        <begin position="6"/>
        <end position="21"/>
    </location>
</feature>